<feature type="region of interest" description="Disordered" evidence="1">
    <location>
        <begin position="1"/>
        <end position="44"/>
    </location>
</feature>
<evidence type="ECO:0000313" key="3">
    <source>
        <dbReference type="Proteomes" id="UP001141259"/>
    </source>
</evidence>
<dbReference type="AlphaFoldDB" id="A0A9X2VL16"/>
<evidence type="ECO:0000313" key="2">
    <source>
        <dbReference type="EMBL" id="MCS7478012.1"/>
    </source>
</evidence>
<dbReference type="EMBL" id="JANYMP010000005">
    <property type="protein sequence ID" value="MCS7478012.1"/>
    <property type="molecule type" value="Genomic_DNA"/>
</dbReference>
<comment type="caution">
    <text evidence="2">The sequence shown here is derived from an EMBL/GenBank/DDBJ whole genome shotgun (WGS) entry which is preliminary data.</text>
</comment>
<proteinExistence type="predicted"/>
<evidence type="ECO:0000256" key="1">
    <source>
        <dbReference type="SAM" id="MobiDB-lite"/>
    </source>
</evidence>
<sequence length="69" mass="7713">MSRGSNATTTSARSPGDSCRRLVPHAEAMSPPSVPMSWNCRSSENPKLYSRAFDALSRRRRTRREVTST</sequence>
<protein>
    <submittedName>
        <fullName evidence="2">Uncharacterized protein</fullName>
    </submittedName>
</protein>
<feature type="compositionally biased region" description="Polar residues" evidence="1">
    <location>
        <begin position="1"/>
        <end position="13"/>
    </location>
</feature>
<organism evidence="2 3">
    <name type="scientific">Umezawaea endophytica</name>
    <dbReference type="NCBI Taxonomy" id="1654476"/>
    <lineage>
        <taxon>Bacteria</taxon>
        <taxon>Bacillati</taxon>
        <taxon>Actinomycetota</taxon>
        <taxon>Actinomycetes</taxon>
        <taxon>Pseudonocardiales</taxon>
        <taxon>Pseudonocardiaceae</taxon>
        <taxon>Umezawaea</taxon>
    </lineage>
</organism>
<dbReference type="RefSeq" id="WP_259623512.1">
    <property type="nucleotide sequence ID" value="NZ_JANYMP010000005.1"/>
</dbReference>
<keyword evidence="3" id="KW-1185">Reference proteome</keyword>
<gene>
    <name evidence="2" type="ORF">NZH93_14205</name>
</gene>
<reference evidence="2" key="1">
    <citation type="submission" date="2022-08" db="EMBL/GenBank/DDBJ databases">
        <authorList>
            <person name="Tistechok S."/>
            <person name="Samborskyy M."/>
            <person name="Roman I."/>
        </authorList>
    </citation>
    <scope>NUCLEOTIDE SEQUENCE</scope>
    <source>
        <strain evidence="2">DSM 103496</strain>
    </source>
</reference>
<dbReference type="Proteomes" id="UP001141259">
    <property type="component" value="Unassembled WGS sequence"/>
</dbReference>
<accession>A0A9X2VL16</accession>
<name>A0A9X2VL16_9PSEU</name>